<evidence type="ECO:0000256" key="1">
    <source>
        <dbReference type="SAM" id="SignalP"/>
    </source>
</evidence>
<keyword evidence="4" id="KW-1185">Reference proteome</keyword>
<dbReference type="SMART" id="SM00710">
    <property type="entry name" value="PbH1"/>
    <property type="match status" value="4"/>
</dbReference>
<evidence type="ECO:0000313" key="3">
    <source>
        <dbReference type="EMBL" id="QDU56661.1"/>
    </source>
</evidence>
<proteinExistence type="predicted"/>
<dbReference type="SUPFAM" id="SSF51126">
    <property type="entry name" value="Pectin lyase-like"/>
    <property type="match status" value="1"/>
</dbReference>
<feature type="signal peptide" evidence="1">
    <location>
        <begin position="1"/>
        <end position="37"/>
    </location>
</feature>
<dbReference type="Pfam" id="PF13229">
    <property type="entry name" value="Beta_helix"/>
    <property type="match status" value="1"/>
</dbReference>
<dbReference type="Proteomes" id="UP000315750">
    <property type="component" value="Chromosome"/>
</dbReference>
<keyword evidence="1" id="KW-0732">Signal</keyword>
<dbReference type="AlphaFoldDB" id="A0A518APM2"/>
<reference evidence="3 4" key="1">
    <citation type="submission" date="2019-02" db="EMBL/GenBank/DDBJ databases">
        <title>Deep-cultivation of Planctomycetes and their phenomic and genomic characterization uncovers novel biology.</title>
        <authorList>
            <person name="Wiegand S."/>
            <person name="Jogler M."/>
            <person name="Boedeker C."/>
            <person name="Pinto D."/>
            <person name="Vollmers J."/>
            <person name="Rivas-Marin E."/>
            <person name="Kohn T."/>
            <person name="Peeters S.H."/>
            <person name="Heuer A."/>
            <person name="Rast P."/>
            <person name="Oberbeckmann S."/>
            <person name="Bunk B."/>
            <person name="Jeske O."/>
            <person name="Meyerdierks A."/>
            <person name="Storesund J.E."/>
            <person name="Kallscheuer N."/>
            <person name="Luecker S."/>
            <person name="Lage O.M."/>
            <person name="Pohl T."/>
            <person name="Merkel B.J."/>
            <person name="Hornburger P."/>
            <person name="Mueller R.-W."/>
            <person name="Bruemmer F."/>
            <person name="Labrenz M."/>
            <person name="Spormann A.M."/>
            <person name="Op den Camp H."/>
            <person name="Overmann J."/>
            <person name="Amann R."/>
            <person name="Jetten M.S.M."/>
            <person name="Mascher T."/>
            <person name="Medema M.H."/>
            <person name="Devos D.P."/>
            <person name="Kaster A.-K."/>
            <person name="Ovreas L."/>
            <person name="Rohde M."/>
            <person name="Galperin M.Y."/>
            <person name="Jogler C."/>
        </authorList>
    </citation>
    <scope>NUCLEOTIDE SEQUENCE [LARGE SCALE GENOMIC DNA]</scope>
    <source>
        <strain evidence="3 4">Pan181</strain>
    </source>
</reference>
<dbReference type="EMBL" id="CP036278">
    <property type="protein sequence ID" value="QDU56661.1"/>
    <property type="molecule type" value="Genomic_DNA"/>
</dbReference>
<dbReference type="Gene3D" id="2.160.20.10">
    <property type="entry name" value="Single-stranded right-handed beta-helix, Pectin lyase-like"/>
    <property type="match status" value="2"/>
</dbReference>
<dbReference type="InterPro" id="IPR039448">
    <property type="entry name" value="Beta_helix"/>
</dbReference>
<evidence type="ECO:0000313" key="4">
    <source>
        <dbReference type="Proteomes" id="UP000315750"/>
    </source>
</evidence>
<evidence type="ECO:0000259" key="2">
    <source>
        <dbReference type="Pfam" id="PF13229"/>
    </source>
</evidence>
<organism evidence="3 4">
    <name type="scientific">Aeoliella mucimassa</name>
    <dbReference type="NCBI Taxonomy" id="2527972"/>
    <lineage>
        <taxon>Bacteria</taxon>
        <taxon>Pseudomonadati</taxon>
        <taxon>Planctomycetota</taxon>
        <taxon>Planctomycetia</taxon>
        <taxon>Pirellulales</taxon>
        <taxon>Lacipirellulaceae</taxon>
        <taxon>Aeoliella</taxon>
    </lineage>
</organism>
<sequence precursor="true">MHTHPTNELFRTGFKLHKYLLLLITLVACCPWMRANAAEAEVGTPFDLQGYVDQAIAEGQSRIVIPPGRYRVTPRNHQHLVLHQLQDVEVIADGVEMICTETTRAVTVSHCKNVTLRGLVIDYDPLPYTQGRITAISADRQTYDIELFEGYPPAETVRNFKYEIFRADTRTLRCEDHYVSEIEVIDARHLRLTCPGNHDRNPEQVGDLIVIGSENAPHGSIPHAVECNGNVNVRLEQIALYASNCFGFLEYNCDGSVYSECRIDRRSPNDDLKQRESPRLRSLDADAFHSKHAIRGPSYLNCSARFMGDDCINICGDYHMIMNSSGETLRVLAKGEMNIEPGDPVELVLFDGVRLPDAKAIAVVAAGSIRDEEQQYLAQQNLHPRLQSGEGLEKAYTITLDSQVDIDRGGVVCPANRIGNGFAVKNCHFGFNRSRGILIKASNGEISGNRMEGCWMSAILVSPEYWWLEAGSSNNLVIRDNTITDCQGIAVRIEAPAGNGSLAPAGAHRDIRVTNNHIAKCTMPGILVTSTADLQLEGNTFEDWQETQDLPHQLREAGITQLKPIVKIQCEP</sequence>
<dbReference type="InterPro" id="IPR012334">
    <property type="entry name" value="Pectin_lyas_fold"/>
</dbReference>
<accession>A0A518APM2</accession>
<gene>
    <name evidence="3" type="ORF">Pan181_28710</name>
</gene>
<feature type="chain" id="PRO_5021788050" description="Right handed beta helix domain-containing protein" evidence="1">
    <location>
        <begin position="38"/>
        <end position="572"/>
    </location>
</feature>
<dbReference type="OrthoDB" id="9807299at2"/>
<dbReference type="InterPro" id="IPR011050">
    <property type="entry name" value="Pectin_lyase_fold/virulence"/>
</dbReference>
<dbReference type="InterPro" id="IPR006626">
    <property type="entry name" value="PbH1"/>
</dbReference>
<name>A0A518APM2_9BACT</name>
<dbReference type="KEGG" id="amuc:Pan181_28710"/>
<feature type="domain" description="Right handed beta helix" evidence="2">
    <location>
        <begin position="420"/>
        <end position="541"/>
    </location>
</feature>
<protein>
    <recommendedName>
        <fullName evidence="2">Right handed beta helix domain-containing protein</fullName>
    </recommendedName>
</protein>